<evidence type="ECO:0000313" key="2">
    <source>
        <dbReference type="EMBL" id="QHT67616.1"/>
    </source>
</evidence>
<dbReference type="Proteomes" id="UP000480178">
    <property type="component" value="Chromosome"/>
</dbReference>
<reference evidence="2 3" key="1">
    <citation type="submission" date="2020-01" db="EMBL/GenBank/DDBJ databases">
        <authorList>
            <person name="Kim M.K."/>
        </authorList>
    </citation>
    <scope>NUCLEOTIDE SEQUENCE [LARGE SCALE GENOMIC DNA]</scope>
    <source>
        <strain evidence="2 3">172606-1</strain>
    </source>
</reference>
<evidence type="ECO:0000313" key="3">
    <source>
        <dbReference type="Proteomes" id="UP000480178"/>
    </source>
</evidence>
<name>A0A6C0GHV5_9BACT</name>
<dbReference type="RefSeq" id="WP_162443642.1">
    <property type="nucleotide sequence ID" value="NZ_CP048222.1"/>
</dbReference>
<keyword evidence="1" id="KW-0472">Membrane</keyword>
<protein>
    <submittedName>
        <fullName evidence="2">Uncharacterized protein</fullName>
    </submittedName>
</protein>
<dbReference type="EMBL" id="CP048222">
    <property type="protein sequence ID" value="QHT67616.1"/>
    <property type="molecule type" value="Genomic_DNA"/>
</dbReference>
<gene>
    <name evidence="2" type="ORF">GXP67_13735</name>
</gene>
<proteinExistence type="predicted"/>
<keyword evidence="3" id="KW-1185">Reference proteome</keyword>
<accession>A0A6C0GHV5</accession>
<keyword evidence="1" id="KW-1133">Transmembrane helix</keyword>
<evidence type="ECO:0000256" key="1">
    <source>
        <dbReference type="SAM" id="Phobius"/>
    </source>
</evidence>
<organism evidence="2 3">
    <name type="scientific">Rhodocytophaga rosea</name>
    <dbReference type="NCBI Taxonomy" id="2704465"/>
    <lineage>
        <taxon>Bacteria</taxon>
        <taxon>Pseudomonadati</taxon>
        <taxon>Bacteroidota</taxon>
        <taxon>Cytophagia</taxon>
        <taxon>Cytophagales</taxon>
        <taxon>Rhodocytophagaceae</taxon>
        <taxon>Rhodocytophaga</taxon>
    </lineage>
</organism>
<feature type="transmembrane region" description="Helical" evidence="1">
    <location>
        <begin position="50"/>
        <end position="72"/>
    </location>
</feature>
<feature type="transmembrane region" description="Helical" evidence="1">
    <location>
        <begin position="9"/>
        <end position="30"/>
    </location>
</feature>
<keyword evidence="1" id="KW-0812">Transmembrane</keyword>
<dbReference type="KEGG" id="rhoz:GXP67_13735"/>
<sequence>MITNKIKPFVIRALAYIPAMVFVGSIILPFTFSAHTEPRTIFAQILVEGYIFITLILLVIIFGIFRGLYLLFYGKVIKGLLISSGSGILLLFFGFWAALFYGELGIFKQDRIIYYSENYPTKKLIIQYYETGITGKPNWRTIRVDNINTAFREFEEAVFSVEKLIESQALDYPIYYENLPKSITLYDNEVFILERVWLFDGRIMYKKNSI</sequence>
<feature type="transmembrane region" description="Helical" evidence="1">
    <location>
        <begin position="79"/>
        <end position="101"/>
    </location>
</feature>
<dbReference type="AlphaFoldDB" id="A0A6C0GHV5"/>